<feature type="signal peptide" evidence="1">
    <location>
        <begin position="1"/>
        <end position="23"/>
    </location>
</feature>
<organism evidence="2 3">
    <name type="scientific">Neisseria meningitidis serogroup A / serotype 4A (strain DSM 15465 / Z2491)</name>
    <dbReference type="NCBI Taxonomy" id="122587"/>
    <lineage>
        <taxon>Bacteria</taxon>
        <taxon>Pseudomonadati</taxon>
        <taxon>Pseudomonadota</taxon>
        <taxon>Betaproteobacteria</taxon>
        <taxon>Neisseriales</taxon>
        <taxon>Neisseriaceae</taxon>
        <taxon>Neisseria</taxon>
    </lineage>
</organism>
<dbReference type="PROSITE" id="PS51257">
    <property type="entry name" value="PROKAR_LIPOPROTEIN"/>
    <property type="match status" value="1"/>
</dbReference>
<name>A0A0U1RJX2_NEIMA</name>
<protein>
    <recommendedName>
        <fullName evidence="4">Lipoprotein</fullName>
    </recommendedName>
</protein>
<dbReference type="KEGG" id="nma:NMA1880"/>
<keyword evidence="1" id="KW-0732">Signal</keyword>
<evidence type="ECO:0000313" key="2">
    <source>
        <dbReference type="EMBL" id="CAM08999.1"/>
    </source>
</evidence>
<evidence type="ECO:0000313" key="3">
    <source>
        <dbReference type="Proteomes" id="UP000000626"/>
    </source>
</evidence>
<feature type="chain" id="PRO_5006714267" description="Lipoprotein" evidence="1">
    <location>
        <begin position="24"/>
        <end position="80"/>
    </location>
</feature>
<evidence type="ECO:0000256" key="1">
    <source>
        <dbReference type="SAM" id="SignalP"/>
    </source>
</evidence>
<dbReference type="GeneID" id="93387705"/>
<gene>
    <name evidence="2" type="ordered locus">NMA1880</name>
</gene>
<evidence type="ECO:0008006" key="4">
    <source>
        <dbReference type="Google" id="ProtNLM"/>
    </source>
</evidence>
<dbReference type="EMBL" id="AL157959">
    <property type="protein sequence ID" value="CAM08999.1"/>
    <property type="molecule type" value="Genomic_DNA"/>
</dbReference>
<dbReference type="AlphaFoldDB" id="A0A0U1RJX2"/>
<dbReference type="EnsemblBacteria" id="CAM08999">
    <property type="protein sequence ID" value="CAM08999"/>
    <property type="gene ID" value="NMA1880"/>
</dbReference>
<accession>A0A0U1RJX2</accession>
<proteinExistence type="predicted"/>
<sequence>MENLKMRHLLAIPAIVIAVTACANRCTEPVPAWSLYQNETSQQRLMREKQNAADFAVLQAEKAYERMSDKERMKGVVYEN</sequence>
<reference evidence="2 3" key="1">
    <citation type="journal article" date="2000" name="Nature">
        <title>Complete DNA sequence of a serogroup A strain of Neisseria meningitidis Z2491.</title>
        <authorList>
            <person name="Parkhill J."/>
            <person name="Achtman M."/>
            <person name="James K.D."/>
            <person name="Bentley S.D."/>
            <person name="Churcher C."/>
            <person name="Klee S.R."/>
            <person name="Morelli G."/>
            <person name="Basham D."/>
            <person name="Brown D."/>
            <person name="Chillingworth T."/>
            <person name="Davies R.M."/>
            <person name="Davis P."/>
            <person name="Devlin K."/>
            <person name="Feltwell T."/>
            <person name="Hamlin N."/>
            <person name="Holroyd S."/>
            <person name="Jagels K."/>
            <person name="Leather S."/>
            <person name="Moule S."/>
            <person name="Mungall K."/>
            <person name="Quail M.A."/>
            <person name="Rajandream M.A."/>
            <person name="Rutherford K.M."/>
            <person name="Simmonds M."/>
            <person name="Skelton J."/>
            <person name="Whitehead S."/>
            <person name="Spratt B.G."/>
            <person name="Barrell B.G."/>
        </authorList>
    </citation>
    <scope>NUCLEOTIDE SEQUENCE [LARGE SCALE GENOMIC DNA]</scope>
    <source>
        <strain evidence="3">DSM 15465 / Z2491</strain>
    </source>
</reference>
<dbReference type="RefSeq" id="WP_002212705.1">
    <property type="nucleotide sequence ID" value="NC_003116.1"/>
</dbReference>
<dbReference type="HOGENOM" id="CLU_2789645_0_0_4"/>
<dbReference type="Proteomes" id="UP000000626">
    <property type="component" value="Chromosome"/>
</dbReference>